<dbReference type="InterPro" id="IPR029066">
    <property type="entry name" value="PLP-binding_barrel"/>
</dbReference>
<dbReference type="NCBIfam" id="TIGR01273">
    <property type="entry name" value="speA"/>
    <property type="match status" value="1"/>
</dbReference>
<evidence type="ECO:0000256" key="13">
    <source>
        <dbReference type="NCBIfam" id="TIGR01273"/>
    </source>
</evidence>
<evidence type="ECO:0000259" key="16">
    <source>
        <dbReference type="Pfam" id="PF02784"/>
    </source>
</evidence>
<evidence type="ECO:0000256" key="8">
    <source>
        <dbReference type="ARBA" id="ARBA00022842"/>
    </source>
</evidence>
<evidence type="ECO:0000259" key="17">
    <source>
        <dbReference type="Pfam" id="PF17810"/>
    </source>
</evidence>
<gene>
    <name evidence="19" type="primary">speA</name>
    <name evidence="19" type="ORF">MAMC_00636</name>
</gene>
<evidence type="ECO:0000256" key="4">
    <source>
        <dbReference type="ARBA" id="ARBA00008357"/>
    </source>
</evidence>
<dbReference type="InterPro" id="IPR009006">
    <property type="entry name" value="Ala_racemase/Decarboxylase_C"/>
</dbReference>
<feature type="domain" description="Arginine decarboxylase C-terminal helical" evidence="18">
    <location>
        <begin position="582"/>
        <end position="635"/>
    </location>
</feature>
<evidence type="ECO:0000259" key="18">
    <source>
        <dbReference type="Pfam" id="PF17944"/>
    </source>
</evidence>
<dbReference type="InterPro" id="IPR041128">
    <property type="entry name" value="Arg_decarbox_C"/>
</dbReference>
<dbReference type="AlphaFoldDB" id="A0A5E6MB42"/>
<dbReference type="GO" id="GO:0046872">
    <property type="term" value="F:metal ion binding"/>
    <property type="evidence" value="ECO:0007669"/>
    <property type="project" value="UniProtKB-KW"/>
</dbReference>
<dbReference type="InterPro" id="IPR022644">
    <property type="entry name" value="De-COase2_N"/>
</dbReference>
<dbReference type="EC" id="4.1.1.19" evidence="5 13"/>
<dbReference type="NCBIfam" id="NF003763">
    <property type="entry name" value="PRK05354.1"/>
    <property type="match status" value="1"/>
</dbReference>
<evidence type="ECO:0000256" key="14">
    <source>
        <dbReference type="PIRSR" id="PIRSR001336-50"/>
    </source>
</evidence>
<evidence type="ECO:0000256" key="15">
    <source>
        <dbReference type="PIRSR" id="PIRSR600183-50"/>
    </source>
</evidence>
<evidence type="ECO:0000256" key="9">
    <source>
        <dbReference type="ARBA" id="ARBA00022898"/>
    </source>
</evidence>
<dbReference type="RefSeq" id="WP_142524724.1">
    <property type="nucleotide sequence ID" value="NZ_CABFUZ020000090.1"/>
</dbReference>
<reference evidence="19" key="1">
    <citation type="submission" date="2019-09" db="EMBL/GenBank/DDBJ databases">
        <authorList>
            <person name="Cremers G."/>
        </authorList>
    </citation>
    <scope>NUCLEOTIDE SEQUENCE [LARGE SCALE GENOMIC DNA]</scope>
    <source>
        <strain evidence="19">3B</strain>
    </source>
</reference>
<dbReference type="InterPro" id="IPR022657">
    <property type="entry name" value="De-COase2_CS"/>
</dbReference>
<keyword evidence="6" id="KW-0479">Metal-binding</keyword>
<sequence>MSAKTSWSVQQALQTYQIPRWGAGYFSANAAGHMTVRPLQDHGPEIDLLEVVEMARERKLQFPLLLRFQDLLRHRVESLNRAFLEAIEEAGYRERFRGVFPIKVNQLQEVVEEVLDAGAPYHHGLEVGSKPELFAALALHRDPEGLIVCNGFKDSVFVETALLGRKLNKKIFLVMEKPTELDVTVEAARRLGADPLLGVRVRLSAKGRGRWALSSGESAKFGLSTPELLEVTERLRQYGMERCLQLVHFHIGSQIPDIITIKRAVREATRYYARLRQLGFPVAYLDVGGGLGVDYDGSRSTDSSINYTLQEYARDVVYNVAEICDEEKVPHPCLITESGRAVAAHHSVLVVDAFGSIEKERTPLTAAKQMEPHKLVRELLDVKKQLSNRRNRLEHYHDALQIKEDALSMFDLGLLDLHTKAHVETLYWEISKEVLSLYEGTKQIPEEIRKLGNSLCDQFLCNFSVFQSLIDYWGLGQVFPIVPIHELHRPPTRRAILADITCDSDGKISTFIDGDDAVQSTLPLHDFTGKPYLVGIFLIGAYQDIMGDLHNLLGRVNEAHVFLDADEPQGFYIEETIPALSIAEALASVQYETHALQRAFKAQIDSAIKSDLLKPNEGMRLLEFYEAGLRHPTYLEFTYPTSLAVPPAPLPSLFAS</sequence>
<comment type="cofactor">
    <cofactor evidence="1 14">
        <name>pyridoxal 5'-phosphate</name>
        <dbReference type="ChEBI" id="CHEBI:597326"/>
    </cofactor>
</comment>
<organism evidence="19 20">
    <name type="scientific">Methylacidimicrobium cyclopophantes</name>
    <dbReference type="NCBI Taxonomy" id="1041766"/>
    <lineage>
        <taxon>Bacteria</taxon>
        <taxon>Pseudomonadati</taxon>
        <taxon>Verrucomicrobiota</taxon>
        <taxon>Methylacidimicrobium</taxon>
    </lineage>
</organism>
<evidence type="ECO:0000256" key="7">
    <source>
        <dbReference type="ARBA" id="ARBA00022793"/>
    </source>
</evidence>
<keyword evidence="12 19" id="KW-0456">Lyase</keyword>
<dbReference type="Gene3D" id="2.40.37.10">
    <property type="entry name" value="Lyase, Ornithine Decarboxylase, Chain A, domain 1"/>
    <property type="match status" value="1"/>
</dbReference>
<dbReference type="Proteomes" id="UP000381693">
    <property type="component" value="Unassembled WGS sequence"/>
</dbReference>
<feature type="modified residue" description="N6-(pyridoxal phosphate)lysine" evidence="14">
    <location>
        <position position="103"/>
    </location>
</feature>
<evidence type="ECO:0000313" key="20">
    <source>
        <dbReference type="Proteomes" id="UP000381693"/>
    </source>
</evidence>
<dbReference type="InterPro" id="IPR022653">
    <property type="entry name" value="De-COase2_pyr-phos_BS"/>
</dbReference>
<evidence type="ECO:0000313" key="19">
    <source>
        <dbReference type="EMBL" id="VVM05514.1"/>
    </source>
</evidence>
<dbReference type="OrthoDB" id="9802658at2"/>
<dbReference type="SUPFAM" id="SSF51419">
    <property type="entry name" value="PLP-binding barrel"/>
    <property type="match status" value="1"/>
</dbReference>
<evidence type="ECO:0000256" key="12">
    <source>
        <dbReference type="ARBA" id="ARBA00023239"/>
    </source>
</evidence>
<name>A0A5E6MB42_9BACT</name>
<feature type="domain" description="Arginine decarboxylase helical bundle" evidence="17">
    <location>
        <begin position="371"/>
        <end position="450"/>
    </location>
</feature>
<evidence type="ECO:0000256" key="5">
    <source>
        <dbReference type="ARBA" id="ARBA00012426"/>
    </source>
</evidence>
<comment type="function">
    <text evidence="3">Catalyzes the biosynthesis of agmatine from arginine.</text>
</comment>
<evidence type="ECO:0000256" key="2">
    <source>
        <dbReference type="ARBA" id="ARBA00001946"/>
    </source>
</evidence>
<dbReference type="InterPro" id="IPR040634">
    <property type="entry name" value="Arg_decarb_HB"/>
</dbReference>
<dbReference type="Gene3D" id="1.10.287.3440">
    <property type="match status" value="1"/>
</dbReference>
<dbReference type="Gene3D" id="3.20.20.10">
    <property type="entry name" value="Alanine racemase"/>
    <property type="match status" value="1"/>
</dbReference>
<dbReference type="GO" id="GO:0006527">
    <property type="term" value="P:L-arginine catabolic process"/>
    <property type="evidence" value="ECO:0007669"/>
    <property type="project" value="InterPro"/>
</dbReference>
<keyword evidence="20" id="KW-1185">Reference proteome</keyword>
<dbReference type="Pfam" id="PF17810">
    <property type="entry name" value="Arg_decarb_HB"/>
    <property type="match status" value="1"/>
</dbReference>
<protein>
    <recommendedName>
        <fullName evidence="5 13">Arginine decarboxylase</fullName>
        <ecNumber evidence="5 13">4.1.1.19</ecNumber>
    </recommendedName>
</protein>
<dbReference type="PANTHER" id="PTHR43295:SF9">
    <property type="entry name" value="BIOSYNTHETIC ARGININE DECARBOXYLASE"/>
    <property type="match status" value="1"/>
</dbReference>
<dbReference type="InterPro" id="IPR000183">
    <property type="entry name" value="Orn/DAP/Arg_de-COase"/>
</dbReference>
<dbReference type="InterPro" id="IPR002985">
    <property type="entry name" value="Arg_decrbxlase"/>
</dbReference>
<dbReference type="PANTHER" id="PTHR43295">
    <property type="entry name" value="ARGININE DECARBOXYLASE"/>
    <property type="match status" value="1"/>
</dbReference>
<dbReference type="PRINTS" id="PR01179">
    <property type="entry name" value="ODADCRBXLASE"/>
</dbReference>
<comment type="cofactor">
    <cofactor evidence="2">
        <name>Mg(2+)</name>
        <dbReference type="ChEBI" id="CHEBI:18420"/>
    </cofactor>
</comment>
<evidence type="ECO:0000256" key="6">
    <source>
        <dbReference type="ARBA" id="ARBA00022723"/>
    </source>
</evidence>
<dbReference type="GO" id="GO:0008792">
    <property type="term" value="F:arginine decarboxylase activity"/>
    <property type="evidence" value="ECO:0007669"/>
    <property type="project" value="UniProtKB-UniRule"/>
</dbReference>
<dbReference type="PRINTS" id="PR01180">
    <property type="entry name" value="ARGDCRBXLASE"/>
</dbReference>
<dbReference type="PIRSF" id="PIRSF001336">
    <property type="entry name" value="Arg_decrbxlase"/>
    <property type="match status" value="1"/>
</dbReference>
<comment type="similarity">
    <text evidence="4">Belongs to the Orn/Lys/Arg decarboxylase class-II family. SpeA subfamily.</text>
</comment>
<keyword evidence="8" id="KW-0460">Magnesium</keyword>
<keyword evidence="7" id="KW-0210">Decarboxylase</keyword>
<feature type="active site" description="Proton donor" evidence="15">
    <location>
        <position position="502"/>
    </location>
</feature>
<dbReference type="PROSITE" id="PS00878">
    <property type="entry name" value="ODR_DC_2_1"/>
    <property type="match status" value="1"/>
</dbReference>
<evidence type="ECO:0000256" key="1">
    <source>
        <dbReference type="ARBA" id="ARBA00001933"/>
    </source>
</evidence>
<evidence type="ECO:0000256" key="3">
    <source>
        <dbReference type="ARBA" id="ARBA00002257"/>
    </source>
</evidence>
<keyword evidence="11" id="KW-0620">Polyamine biosynthesis</keyword>
<dbReference type="Pfam" id="PF02784">
    <property type="entry name" value="Orn_Arg_deC_N"/>
    <property type="match status" value="1"/>
</dbReference>
<dbReference type="Pfam" id="PF17944">
    <property type="entry name" value="Arg_decarbox_C"/>
    <property type="match status" value="1"/>
</dbReference>
<dbReference type="CDD" id="cd06830">
    <property type="entry name" value="PLPDE_III_ADC"/>
    <property type="match status" value="1"/>
</dbReference>
<evidence type="ECO:0000256" key="11">
    <source>
        <dbReference type="ARBA" id="ARBA00023115"/>
    </source>
</evidence>
<accession>A0A5E6MB42</accession>
<feature type="domain" description="Orn/DAP/Arg decarboxylase 2 N-terminal" evidence="16">
    <location>
        <begin position="91"/>
        <end position="344"/>
    </location>
</feature>
<dbReference type="Gene3D" id="1.20.58.930">
    <property type="match status" value="1"/>
</dbReference>
<keyword evidence="9 14" id="KW-0663">Pyridoxal phosphate</keyword>
<dbReference type="PROSITE" id="PS00879">
    <property type="entry name" value="ODR_DC_2_2"/>
    <property type="match status" value="1"/>
</dbReference>
<evidence type="ECO:0000256" key="10">
    <source>
        <dbReference type="ARBA" id="ARBA00023066"/>
    </source>
</evidence>
<comment type="caution">
    <text evidence="19">The sequence shown here is derived from an EMBL/GenBank/DDBJ whole genome shotgun (WGS) entry which is preliminary data.</text>
</comment>
<keyword evidence="10" id="KW-0745">Spermidine biosynthesis</keyword>
<proteinExistence type="inferred from homology"/>
<dbReference type="EMBL" id="CABFUZ020000090">
    <property type="protein sequence ID" value="VVM05514.1"/>
    <property type="molecule type" value="Genomic_DNA"/>
</dbReference>
<dbReference type="GO" id="GO:0008295">
    <property type="term" value="P:spermidine biosynthetic process"/>
    <property type="evidence" value="ECO:0007669"/>
    <property type="project" value="UniProtKB-UniRule"/>
</dbReference>